<dbReference type="InterPro" id="IPR008979">
    <property type="entry name" value="Galactose-bd-like_sf"/>
</dbReference>
<dbReference type="GO" id="GO:0006508">
    <property type="term" value="P:proteolysis"/>
    <property type="evidence" value="ECO:0007669"/>
    <property type="project" value="UniProtKB-KW"/>
</dbReference>
<dbReference type="Pfam" id="PF01483">
    <property type="entry name" value="P_proprotein"/>
    <property type="match status" value="1"/>
</dbReference>
<dbReference type="InterPro" id="IPR013783">
    <property type="entry name" value="Ig-like_fold"/>
</dbReference>
<dbReference type="InterPro" id="IPR029456">
    <property type="entry name" value="Sialidase_N"/>
</dbReference>
<dbReference type="InterPro" id="IPR026444">
    <property type="entry name" value="Secre_tail"/>
</dbReference>
<organism evidence="5 6">
    <name type="scientific">Hymenobacter gummosus</name>
    <dbReference type="NCBI Taxonomy" id="1776032"/>
    <lineage>
        <taxon>Bacteria</taxon>
        <taxon>Pseudomonadati</taxon>
        <taxon>Bacteroidota</taxon>
        <taxon>Cytophagia</taxon>
        <taxon>Cytophagales</taxon>
        <taxon>Hymenobacteraceae</taxon>
        <taxon>Hymenobacter</taxon>
    </lineage>
</organism>
<comment type="caution">
    <text evidence="5">The sequence shown here is derived from an EMBL/GenBank/DDBJ whole genome shotgun (WGS) entry which is preliminary data.</text>
</comment>
<dbReference type="SMART" id="SM00710">
    <property type="entry name" value="PbH1"/>
    <property type="match status" value="7"/>
</dbReference>
<protein>
    <submittedName>
        <fullName evidence="5">T9SS type A sorting domain-containing protein</fullName>
    </submittedName>
</protein>
<sequence>MQTHLFTDRQPLSKRVRDAGHRWFGGLTLLLLALLSGPATWAQSVTNYAFSQGSGTYAPISGTVLGTATSSTSVGGSLDNTIYASGTLPFTFYFNGTGYTSCNVSTNGFITFGTTAPSSSSYTPISATTAYAGAISAVGIDLNAVATGDIQVQTVGTAPNREFVIQWSKFRPYALSSTAYVQLNFQIRLKEDNTISIVYGTGPTTGSPATSGSAQVGLRGATNSDYKNRIITANAWASSTPGTANTSSAVLSTTSLPPSGLIFSFAAPQPAAPTTLTFANVTGTGLTLGFTDNSTTETKFLVQQSTDNITFTTPTGGTITSTTTAGTGTAYSLNLTGLTPGTTYYFRVLAVAEVPSSALTGSQATAAGTPRSVSSLTYTQNGATTYRGQVNQQVTGLNVNTAGNSGSALTLNSITFDLGSTSAADITNARLYSTGSSATFATTTLVATTGTIAGSYTLTLTTPAALPTGDNYFWLAYDITATATPGNTVASVPTAIDVAGTSYTAASTPAITRSGPAAARTIAAPLNGTYSVGVGGQYPTLTAAISDLTLRGIDNTTAGATGVTFSLINQAATTVYNTANGETFPLTLGVIAGADATHRLTIKPASGVTASISGSAASSGAIVLNGADYVTIDGSNAPGGTTRDLSITNSNTSASAVAIWVKSLGTGAGATYDQLLNLNLAAGSNSVNSFGIFVGGSSVSTSGTGADNDYLTLQNNAITTCYMGIYVSGTTATSAGGLDGLVVTGNVVGPATAAAATNITGFGMRLAYAVGASVSGNTVRNVATSTDRPLYGLLAAYTPGLTLTNNVVTDITISNTFGTYDAYGLVLSTGVQNATINGNTISGLSTNSTDTDYVPAGYALVVNTGTANANVTLSNNAVSNVTGRWGPIGIFVAGSTAQSGLSFYYNSVNLAGSYTSSSGALSAAFYVASGATGLDVRNNIFANTLTGSNSSTANYAFVSDAPKTAYTVSNYNDYYVSGTQNVVAYFSGGNRTLPQLQDATTGTGQDANSISKLPPFVSATNLHIDNTQPTAPDLNGKATPVSVTTDFDSQARNASTPDIGADEFNLPTQDVGITALVQPGAANCYAGTQPVQVTIRNFGSTATALPIPVAVTITFPDNSTQTLTGTYSGTLAAGATADFAVGTYTVTTSGSYTFAATTAYSADPTASNDAYSQTVTVTVPEAITIVASPVTPVCGGSPVTLTASSGTAYTYSWTSTTGGALATTTGATVTANPTQTATYTVTGVSGSCTITQTVTVTVSPTPAVSVTAPTSVCEGNSFTVAAAATSTSYDISATAAPTAGIPDNSTTGVSSTVTLSGAPAGAVVSNNSVIKVTLNINHTFDSDVDVYLVGPNGAGTLELTTDNGSSGLNYTNTVLSTAATNVIGPPGNNTAPFTGTYRPEGTTATAPTLGSYTLPAAALNGAAVNGTWTLWVFDDVSGDIGTLANWSLQISETNPTTSTLTGPAGATITGPVVSGNTATFTVNNAPTGANAYTLTTTDNVSSCATTTAVNVTVNPGPTATVTSTPPTVDPGQAATVTIALTGTGPWTFTYTTNGANPQTVTNTSTNPYTFSTGALSSPTTYALTALNDASCPATAANLASATVTVGINAPQVDVAAVALLSPASTLNSCVSGPQTVTVRVQNAGTQPLNLSTDPVTVTVNVTGAATQTYTTTLSTGTLAANATQDVTLTTALSMSTSGTYTFALSATTPADGNTGNDTRTETRTVPLAPAVVVTAPTENCAGTSFTVSAAVNTYSGTAAPNAAIPDNSTTGATSTVTLSGAPAGAVISSSSLIRVRLNINHAYLEDVDVYLVGPNGAGTLELTTDNGGSGDNYTNTVLSTAATNVIGSTGNTTAPFTGTYRPESTTATAPAVGSYALPAAALNGAAINGTWTLRVFDDASLLSGTLVNWTLEITDPVSGAVSTLTGPAGATITGPVVSGGTSTFTVSNAPLGANGYTLTTTDNTTNCAVTNNFSVTTTETSTWTGAVSTDWNTAGNWSACVPDQTINALIPGGLARYPVLPTLSGGYDVKSLTIASGATLTHSASNLRVWGDLTNNGTATFSGGTVLFRGGAAQTLTGTLSFNNVTVNKSADTLRVVGNQTIAGSLTMTSGIFKTYSPATTYQLTLAGTISETASSFVLGNVVSSATLGTDGASSDFGGLGLTLTARSTGGASLPGLTTVLRRTGKPMYGMSNSTSIRRQYDIQPAVDTNLNVDMVFGYADSGYELHGLPEAELTLFSNAGVPGGWRQEGFTSRDAAANTVTLNGLNHLSLWTLGSSATPLPVSLTSFEAKRQGADALLTWTTAQEKNNRGFEVQVSTDGRTFRRLGFVASEAPNSTTARRYQFLDREAGKQGLRYYRLRQLDLDGTEAFFGPKAVQFEGGVKLAVSVLPNPFGQQLSVDVTSPAAGATELLLYDALGRVVLRQPVQLGAGAQRVELREVQQLPAGTYLLRLSSAGQTGTVRVVKQ</sequence>
<dbReference type="InterPro" id="IPR006626">
    <property type="entry name" value="PbH1"/>
</dbReference>
<reference evidence="5 6" key="1">
    <citation type="submission" date="2018-12" db="EMBL/GenBank/DDBJ databases">
        <title>Hymenobacter gummosus sp. nov., isolated from a spring.</title>
        <authorList>
            <person name="Nie L."/>
        </authorList>
    </citation>
    <scope>NUCLEOTIDE SEQUENCE [LARGE SCALE GENOMIC DNA]</scope>
    <source>
        <strain evidence="5 6">KCTC 52166</strain>
    </source>
</reference>
<evidence type="ECO:0000259" key="4">
    <source>
        <dbReference type="PROSITE" id="PS51829"/>
    </source>
</evidence>
<dbReference type="InterPro" id="IPR002884">
    <property type="entry name" value="P_dom"/>
</dbReference>
<dbReference type="OrthoDB" id="864963at2"/>
<name>A0A3S0JHH4_9BACT</name>
<dbReference type="EMBL" id="RXOF01000001">
    <property type="protein sequence ID" value="RTQ53594.1"/>
    <property type="molecule type" value="Genomic_DNA"/>
</dbReference>
<proteinExistence type="predicted"/>
<evidence type="ECO:0000259" key="3">
    <source>
        <dbReference type="PROSITE" id="PS50853"/>
    </source>
</evidence>
<feature type="domain" description="P/Homo B" evidence="4">
    <location>
        <begin position="1746"/>
        <end position="1923"/>
    </location>
</feature>
<evidence type="ECO:0000313" key="5">
    <source>
        <dbReference type="EMBL" id="RTQ53594.1"/>
    </source>
</evidence>
<dbReference type="InterPro" id="IPR003961">
    <property type="entry name" value="FN3_dom"/>
</dbReference>
<dbReference type="SUPFAM" id="SSF49265">
    <property type="entry name" value="Fibronectin type III"/>
    <property type="match status" value="1"/>
</dbReference>
<dbReference type="Gene3D" id="2.60.40.10">
    <property type="entry name" value="Immunoglobulins"/>
    <property type="match status" value="1"/>
</dbReference>
<dbReference type="SUPFAM" id="SSF49785">
    <property type="entry name" value="Galactose-binding domain-like"/>
    <property type="match status" value="2"/>
</dbReference>
<gene>
    <name evidence="5" type="ORF">EJV47_02320</name>
</gene>
<dbReference type="Gene3D" id="2.60.40.1290">
    <property type="match status" value="1"/>
</dbReference>
<feature type="domain" description="P/Homo B" evidence="4">
    <location>
        <begin position="1279"/>
        <end position="1456"/>
    </location>
</feature>
<evidence type="ECO:0000256" key="1">
    <source>
        <dbReference type="ARBA" id="ARBA00022670"/>
    </source>
</evidence>
<keyword evidence="1" id="KW-0645">Protease</keyword>
<dbReference type="CDD" id="cd00063">
    <property type="entry name" value="FN3"/>
    <property type="match status" value="1"/>
</dbReference>
<dbReference type="PROSITE" id="PS50853">
    <property type="entry name" value="FN3"/>
    <property type="match status" value="1"/>
</dbReference>
<evidence type="ECO:0000256" key="2">
    <source>
        <dbReference type="ARBA" id="ARBA00022801"/>
    </source>
</evidence>
<feature type="domain" description="Fibronectin type-III" evidence="3">
    <location>
        <begin position="272"/>
        <end position="372"/>
    </location>
</feature>
<accession>A0A3S0JHH4</accession>
<dbReference type="Pfam" id="PF00041">
    <property type="entry name" value="fn3"/>
    <property type="match status" value="1"/>
</dbReference>
<dbReference type="PROSITE" id="PS51829">
    <property type="entry name" value="P_HOMO_B"/>
    <property type="match status" value="2"/>
</dbReference>
<dbReference type="Proteomes" id="UP000282184">
    <property type="component" value="Unassembled WGS sequence"/>
</dbReference>
<keyword evidence="2" id="KW-0378">Hydrolase</keyword>
<dbReference type="Gene3D" id="2.60.120.260">
    <property type="entry name" value="Galactose-binding domain-like"/>
    <property type="match status" value="2"/>
</dbReference>
<dbReference type="SMART" id="SM00060">
    <property type="entry name" value="FN3"/>
    <property type="match status" value="1"/>
</dbReference>
<keyword evidence="6" id="KW-1185">Reference proteome</keyword>
<dbReference type="GO" id="GO:0004252">
    <property type="term" value="F:serine-type endopeptidase activity"/>
    <property type="evidence" value="ECO:0007669"/>
    <property type="project" value="InterPro"/>
</dbReference>
<dbReference type="Pfam" id="PF14873">
    <property type="entry name" value="BNR_assoc_N"/>
    <property type="match status" value="1"/>
</dbReference>
<dbReference type="InterPro" id="IPR036116">
    <property type="entry name" value="FN3_sf"/>
</dbReference>
<evidence type="ECO:0000313" key="6">
    <source>
        <dbReference type="Proteomes" id="UP000282184"/>
    </source>
</evidence>
<dbReference type="NCBIfam" id="TIGR04183">
    <property type="entry name" value="Por_Secre_tail"/>
    <property type="match status" value="1"/>
</dbReference>